<dbReference type="EMBL" id="HBUE01137231">
    <property type="protein sequence ID" value="CAG6499238.1"/>
    <property type="molecule type" value="Transcribed_RNA"/>
</dbReference>
<protein>
    <submittedName>
        <fullName evidence="2">(northern house mosquito) hypothetical protein</fullName>
    </submittedName>
</protein>
<dbReference type="AlphaFoldDB" id="A0A8D8CT11"/>
<sequence>MVNGDTWSHTPATPWWHFPRPQRRHPTATQLAHASPHWRHLDPHTVETKSATTVASQHKKQETSACKQFGRADGAADHGGRHQGRWHSSGAAPKPQTTTPR</sequence>
<evidence type="ECO:0000313" key="2">
    <source>
        <dbReference type="EMBL" id="CAG6499238.1"/>
    </source>
</evidence>
<name>A0A8D8CT11_CULPI</name>
<accession>A0A8D8CT11</accession>
<proteinExistence type="predicted"/>
<reference evidence="2" key="1">
    <citation type="submission" date="2021-05" db="EMBL/GenBank/DDBJ databases">
        <authorList>
            <person name="Alioto T."/>
            <person name="Alioto T."/>
            <person name="Gomez Garrido J."/>
        </authorList>
    </citation>
    <scope>NUCLEOTIDE SEQUENCE</scope>
</reference>
<feature type="compositionally biased region" description="Polar residues" evidence="1">
    <location>
        <begin position="1"/>
        <end position="11"/>
    </location>
</feature>
<organism evidence="2">
    <name type="scientific">Culex pipiens</name>
    <name type="common">House mosquito</name>
    <dbReference type="NCBI Taxonomy" id="7175"/>
    <lineage>
        <taxon>Eukaryota</taxon>
        <taxon>Metazoa</taxon>
        <taxon>Ecdysozoa</taxon>
        <taxon>Arthropoda</taxon>
        <taxon>Hexapoda</taxon>
        <taxon>Insecta</taxon>
        <taxon>Pterygota</taxon>
        <taxon>Neoptera</taxon>
        <taxon>Endopterygota</taxon>
        <taxon>Diptera</taxon>
        <taxon>Nematocera</taxon>
        <taxon>Culicoidea</taxon>
        <taxon>Culicidae</taxon>
        <taxon>Culicinae</taxon>
        <taxon>Culicini</taxon>
        <taxon>Culex</taxon>
        <taxon>Culex</taxon>
    </lineage>
</organism>
<feature type="region of interest" description="Disordered" evidence="1">
    <location>
        <begin position="49"/>
        <end position="101"/>
    </location>
</feature>
<dbReference type="EMBL" id="HBUE01137226">
    <property type="protein sequence ID" value="CAG6499236.1"/>
    <property type="molecule type" value="Transcribed_RNA"/>
</dbReference>
<feature type="region of interest" description="Disordered" evidence="1">
    <location>
        <begin position="1"/>
        <end position="28"/>
    </location>
</feature>
<evidence type="ECO:0000256" key="1">
    <source>
        <dbReference type="SAM" id="MobiDB-lite"/>
    </source>
</evidence>